<dbReference type="KEGG" id="hch:HCH_01505"/>
<dbReference type="EMBL" id="CP000155">
    <property type="protein sequence ID" value="ABC28363.1"/>
    <property type="molecule type" value="Genomic_DNA"/>
</dbReference>
<reference evidence="2 3" key="1">
    <citation type="journal article" date="2005" name="Nucleic Acids Res.">
        <title>Genomic blueprint of Hahella chejuensis, a marine microbe producing an algicidal agent.</title>
        <authorList>
            <person name="Jeong H."/>
            <person name="Yim J.H."/>
            <person name="Lee C."/>
            <person name="Choi S.-H."/>
            <person name="Park Y.K."/>
            <person name="Yoon S.H."/>
            <person name="Hur C.-G."/>
            <person name="Kang H.-Y."/>
            <person name="Kim D."/>
            <person name="Lee H.H."/>
            <person name="Park K.H."/>
            <person name="Park S.-H."/>
            <person name="Park H.-S."/>
            <person name="Lee H.K."/>
            <person name="Oh T.K."/>
            <person name="Kim J.F."/>
        </authorList>
    </citation>
    <scope>NUCLEOTIDE SEQUENCE [LARGE SCALE GENOMIC DNA]</scope>
    <source>
        <strain evidence="2 3">KCTC 2396</strain>
    </source>
</reference>
<dbReference type="Proteomes" id="UP000000238">
    <property type="component" value="Chromosome"/>
</dbReference>
<accession>Q2SLW1</accession>
<name>Q2SLW1_HAHCH</name>
<proteinExistence type="predicted"/>
<gene>
    <name evidence="2" type="ordered locus">HCH_01505</name>
</gene>
<evidence type="ECO:0000313" key="3">
    <source>
        <dbReference type="Proteomes" id="UP000000238"/>
    </source>
</evidence>
<organism evidence="2 3">
    <name type="scientific">Hahella chejuensis (strain KCTC 2396)</name>
    <dbReference type="NCBI Taxonomy" id="349521"/>
    <lineage>
        <taxon>Bacteria</taxon>
        <taxon>Pseudomonadati</taxon>
        <taxon>Pseudomonadota</taxon>
        <taxon>Gammaproteobacteria</taxon>
        <taxon>Oceanospirillales</taxon>
        <taxon>Hahellaceae</taxon>
        <taxon>Hahella</taxon>
    </lineage>
</organism>
<evidence type="ECO:0000256" key="1">
    <source>
        <dbReference type="SAM" id="MobiDB-lite"/>
    </source>
</evidence>
<keyword evidence="3" id="KW-1185">Reference proteome</keyword>
<dbReference type="AlphaFoldDB" id="Q2SLW1"/>
<dbReference type="HOGENOM" id="CLU_2129949_0_0_6"/>
<sequence length="113" mass="12313">MNSPWRWRAQYPAAPGLADKDSLAHILLGLLSGLKNQTRFDCQDIHLADSGDIYSRFLVAPRRPGKKGRLDIAAGGRMDSGPPGRSVAASAGGNVRRFLWMAGDVVKARRRSL</sequence>
<protein>
    <submittedName>
        <fullName evidence="2">Uncharacterized protein</fullName>
    </submittedName>
</protein>
<evidence type="ECO:0000313" key="2">
    <source>
        <dbReference type="EMBL" id="ABC28363.1"/>
    </source>
</evidence>
<feature type="region of interest" description="Disordered" evidence="1">
    <location>
        <begin position="66"/>
        <end position="90"/>
    </location>
</feature>